<protein>
    <submittedName>
        <fullName evidence="2">PilZ domain-containing protein</fullName>
    </submittedName>
</protein>
<dbReference type="Pfam" id="PF07238">
    <property type="entry name" value="PilZ"/>
    <property type="match status" value="1"/>
</dbReference>
<dbReference type="SUPFAM" id="SSF141371">
    <property type="entry name" value="PilZ domain-like"/>
    <property type="match status" value="1"/>
</dbReference>
<gene>
    <name evidence="2" type="ORF">SAMN05444171_1205</name>
</gene>
<dbReference type="RefSeq" id="WP_074816795.1">
    <property type="nucleotide sequence ID" value="NZ_FNTI01000001.1"/>
</dbReference>
<organism evidence="2 3">
    <name type="scientific">Bradyrhizobium lablabi</name>
    <dbReference type="NCBI Taxonomy" id="722472"/>
    <lineage>
        <taxon>Bacteria</taxon>
        <taxon>Pseudomonadati</taxon>
        <taxon>Pseudomonadota</taxon>
        <taxon>Alphaproteobacteria</taxon>
        <taxon>Hyphomicrobiales</taxon>
        <taxon>Nitrobacteraceae</taxon>
        <taxon>Bradyrhizobium</taxon>
    </lineage>
</organism>
<dbReference type="InterPro" id="IPR009875">
    <property type="entry name" value="PilZ_domain"/>
</dbReference>
<dbReference type="AlphaFoldDB" id="A0A1H4RSQ2"/>
<accession>A0A1H4RSQ2</accession>
<sequence>MEERRKHVRTKIEETAYISVSGSSICCQVSDISRQGAAIDVPDVAYIPEHFDLMFKSDRIVRNCRIVWIMKNRIGVVFKDDAGYLKSFATSTTSAPSQ</sequence>
<dbReference type="Proteomes" id="UP000183208">
    <property type="component" value="Unassembled WGS sequence"/>
</dbReference>
<evidence type="ECO:0000259" key="1">
    <source>
        <dbReference type="Pfam" id="PF07238"/>
    </source>
</evidence>
<proteinExistence type="predicted"/>
<dbReference type="OrthoDB" id="7409359at2"/>
<reference evidence="2 3" key="1">
    <citation type="submission" date="2016-10" db="EMBL/GenBank/DDBJ databases">
        <authorList>
            <person name="de Groot N.N."/>
        </authorList>
    </citation>
    <scope>NUCLEOTIDE SEQUENCE [LARGE SCALE GENOMIC DNA]</scope>
    <source>
        <strain evidence="2 3">GAS522</strain>
    </source>
</reference>
<dbReference type="Gene3D" id="2.40.10.220">
    <property type="entry name" value="predicted glycosyltransferase like domains"/>
    <property type="match status" value="1"/>
</dbReference>
<name>A0A1H4RSQ2_9BRAD</name>
<dbReference type="GO" id="GO:0035438">
    <property type="term" value="F:cyclic-di-GMP binding"/>
    <property type="evidence" value="ECO:0007669"/>
    <property type="project" value="InterPro"/>
</dbReference>
<feature type="domain" description="PilZ" evidence="1">
    <location>
        <begin position="3"/>
        <end position="80"/>
    </location>
</feature>
<evidence type="ECO:0000313" key="3">
    <source>
        <dbReference type="Proteomes" id="UP000183208"/>
    </source>
</evidence>
<evidence type="ECO:0000313" key="2">
    <source>
        <dbReference type="EMBL" id="SEC34899.1"/>
    </source>
</evidence>
<dbReference type="EMBL" id="FNTI01000001">
    <property type="protein sequence ID" value="SEC34899.1"/>
    <property type="molecule type" value="Genomic_DNA"/>
</dbReference>